<organism evidence="1 2">
    <name type="scientific">Rhizopus azygosporus</name>
    <name type="common">Rhizopus microsporus var. azygosporus</name>
    <dbReference type="NCBI Taxonomy" id="86630"/>
    <lineage>
        <taxon>Eukaryota</taxon>
        <taxon>Fungi</taxon>
        <taxon>Fungi incertae sedis</taxon>
        <taxon>Mucoromycota</taxon>
        <taxon>Mucoromycotina</taxon>
        <taxon>Mucoromycetes</taxon>
        <taxon>Mucorales</taxon>
        <taxon>Mucorineae</taxon>
        <taxon>Rhizopodaceae</taxon>
        <taxon>Rhizopus</taxon>
    </lineage>
</organism>
<proteinExistence type="predicted"/>
<protein>
    <submittedName>
        <fullName evidence="1">Uncharacterized protein</fullName>
    </submittedName>
</protein>
<keyword evidence="2" id="KW-1185">Reference proteome</keyword>
<comment type="caution">
    <text evidence="1">The sequence shown here is derived from an EMBL/GenBank/DDBJ whole genome shotgun (WGS) entry which is preliminary data.</text>
</comment>
<accession>A0A367J094</accession>
<feature type="non-terminal residue" evidence="1">
    <location>
        <position position="1"/>
    </location>
</feature>
<gene>
    <name evidence="1" type="ORF">CU097_008110</name>
</gene>
<dbReference type="Proteomes" id="UP000252139">
    <property type="component" value="Unassembled WGS sequence"/>
</dbReference>
<sequence>FKLDPSNIVHNEVLKPRIYLISLGINNYCQLWKSIKVTNNNIYQYAASEALNYQENRSRPLDYNNPI</sequence>
<evidence type="ECO:0000313" key="1">
    <source>
        <dbReference type="EMBL" id="RCH83330.1"/>
    </source>
</evidence>
<dbReference type="AlphaFoldDB" id="A0A367J094"/>
<reference evidence="1 2" key="1">
    <citation type="journal article" date="2018" name="G3 (Bethesda)">
        <title>Phylogenetic and Phylogenomic Definition of Rhizopus Species.</title>
        <authorList>
            <person name="Gryganskyi A.P."/>
            <person name="Golan J."/>
            <person name="Dolatabadi S."/>
            <person name="Mondo S."/>
            <person name="Robb S."/>
            <person name="Idnurm A."/>
            <person name="Muszewska A."/>
            <person name="Steczkiewicz K."/>
            <person name="Masonjones S."/>
            <person name="Liao H.L."/>
            <person name="Gajdeczka M.T."/>
            <person name="Anike F."/>
            <person name="Vuek A."/>
            <person name="Anishchenko I.M."/>
            <person name="Voigt K."/>
            <person name="de Hoog G.S."/>
            <person name="Smith M.E."/>
            <person name="Heitman J."/>
            <person name="Vilgalys R."/>
            <person name="Stajich J.E."/>
        </authorList>
    </citation>
    <scope>NUCLEOTIDE SEQUENCE [LARGE SCALE GENOMIC DNA]</scope>
    <source>
        <strain evidence="1 2">CBS 357.93</strain>
    </source>
</reference>
<evidence type="ECO:0000313" key="2">
    <source>
        <dbReference type="Proteomes" id="UP000252139"/>
    </source>
</evidence>
<dbReference type="EMBL" id="PJQL01002698">
    <property type="protein sequence ID" value="RCH83330.1"/>
    <property type="molecule type" value="Genomic_DNA"/>
</dbReference>
<name>A0A367J094_RHIAZ</name>